<evidence type="ECO:0000256" key="9">
    <source>
        <dbReference type="RuleBase" id="RU369079"/>
    </source>
</evidence>
<keyword evidence="7 9" id="KW-0472">Membrane</keyword>
<evidence type="ECO:0000256" key="5">
    <source>
        <dbReference type="ARBA" id="ARBA00022692"/>
    </source>
</evidence>
<dbReference type="AlphaFoldDB" id="A0A8B2NYI7"/>
<dbReference type="Pfam" id="PF04290">
    <property type="entry name" value="DctQ"/>
    <property type="match status" value="1"/>
</dbReference>
<comment type="similarity">
    <text evidence="8 9">Belongs to the TRAP transporter small permease family.</text>
</comment>
<dbReference type="PANTHER" id="PTHR35011">
    <property type="entry name" value="2,3-DIKETO-L-GULONATE TRAP TRANSPORTER SMALL PERMEASE PROTEIN YIAM"/>
    <property type="match status" value="1"/>
</dbReference>
<feature type="transmembrane region" description="Helical" evidence="9">
    <location>
        <begin position="129"/>
        <end position="150"/>
    </location>
</feature>
<feature type="transmembrane region" description="Helical" evidence="9">
    <location>
        <begin position="84"/>
        <end position="109"/>
    </location>
</feature>
<proteinExistence type="inferred from homology"/>
<name>A0A8B2NYI7_9HYPH</name>
<accession>A0A8B2NYI7</accession>
<evidence type="ECO:0000256" key="3">
    <source>
        <dbReference type="ARBA" id="ARBA00022475"/>
    </source>
</evidence>
<feature type="transmembrane region" description="Helical" evidence="9">
    <location>
        <begin position="44"/>
        <end position="63"/>
    </location>
</feature>
<keyword evidence="2 9" id="KW-0813">Transport</keyword>
<keyword evidence="5 9" id="KW-0812">Transmembrane</keyword>
<comment type="subunit">
    <text evidence="9">The complex comprises the extracytoplasmic solute receptor protein and the two transmembrane proteins.</text>
</comment>
<dbReference type="InterPro" id="IPR055348">
    <property type="entry name" value="DctQ"/>
</dbReference>
<feature type="domain" description="Tripartite ATP-independent periplasmic transporters DctQ component" evidence="10">
    <location>
        <begin position="24"/>
        <end position="154"/>
    </location>
</feature>
<evidence type="ECO:0000256" key="6">
    <source>
        <dbReference type="ARBA" id="ARBA00022989"/>
    </source>
</evidence>
<keyword evidence="12" id="KW-1185">Reference proteome</keyword>
<dbReference type="GO" id="GO:0022857">
    <property type="term" value="F:transmembrane transporter activity"/>
    <property type="evidence" value="ECO:0007669"/>
    <property type="project" value="UniProtKB-UniRule"/>
</dbReference>
<keyword evidence="3" id="KW-1003">Cell membrane</keyword>
<comment type="function">
    <text evidence="9">Part of the tripartite ATP-independent periplasmic (TRAP) transport system.</text>
</comment>
<sequence>MTSPAKRFERAALALSSILLAVLFALLLTDVVLRALRIEFFWGSEGGGVLMAWIIVLALPMVTRTRSHIATDFIAALLPPRGGIALRIAGHVLMLAYLGTLVWLCADLAERNFLGGVRSQGILRLPVAYVQFGIVAGLVLVMVSQVLLLVEDARALVTRGAPS</sequence>
<comment type="caution">
    <text evidence="9">Lacks conserved residue(s) required for the propagation of feature annotation.</text>
</comment>
<dbReference type="EMBL" id="QHHQ01000002">
    <property type="protein sequence ID" value="RAI02422.1"/>
    <property type="molecule type" value="Genomic_DNA"/>
</dbReference>
<evidence type="ECO:0000259" key="10">
    <source>
        <dbReference type="Pfam" id="PF04290"/>
    </source>
</evidence>
<keyword evidence="6 9" id="KW-1133">Transmembrane helix</keyword>
<evidence type="ECO:0000256" key="2">
    <source>
        <dbReference type="ARBA" id="ARBA00022448"/>
    </source>
</evidence>
<dbReference type="RefSeq" id="WP_111346024.1">
    <property type="nucleotide sequence ID" value="NZ_JAIWKD010000002.1"/>
</dbReference>
<organism evidence="11 12">
    <name type="scientific">Acuticoccus sediminis</name>
    <dbReference type="NCBI Taxonomy" id="2184697"/>
    <lineage>
        <taxon>Bacteria</taxon>
        <taxon>Pseudomonadati</taxon>
        <taxon>Pseudomonadota</taxon>
        <taxon>Alphaproteobacteria</taxon>
        <taxon>Hyphomicrobiales</taxon>
        <taxon>Amorphaceae</taxon>
        <taxon>Acuticoccus</taxon>
    </lineage>
</organism>
<comment type="subcellular location">
    <subcellularLocation>
        <location evidence="1 9">Cell inner membrane</location>
        <topology evidence="1 9">Multi-pass membrane protein</topology>
    </subcellularLocation>
</comment>
<gene>
    <name evidence="11" type="ORF">DLJ53_13790</name>
</gene>
<protein>
    <recommendedName>
        <fullName evidence="9">TRAP transporter small permease protein</fullName>
    </recommendedName>
</protein>
<keyword evidence="4 9" id="KW-0997">Cell inner membrane</keyword>
<evidence type="ECO:0000256" key="4">
    <source>
        <dbReference type="ARBA" id="ARBA00022519"/>
    </source>
</evidence>
<evidence type="ECO:0000256" key="1">
    <source>
        <dbReference type="ARBA" id="ARBA00004429"/>
    </source>
</evidence>
<dbReference type="Proteomes" id="UP000249590">
    <property type="component" value="Unassembled WGS sequence"/>
</dbReference>
<comment type="caution">
    <text evidence="11">The sequence shown here is derived from an EMBL/GenBank/DDBJ whole genome shotgun (WGS) entry which is preliminary data.</text>
</comment>
<evidence type="ECO:0000256" key="7">
    <source>
        <dbReference type="ARBA" id="ARBA00023136"/>
    </source>
</evidence>
<evidence type="ECO:0000256" key="8">
    <source>
        <dbReference type="ARBA" id="ARBA00038436"/>
    </source>
</evidence>
<dbReference type="InterPro" id="IPR007387">
    <property type="entry name" value="TRAP_DctQ"/>
</dbReference>
<evidence type="ECO:0000313" key="11">
    <source>
        <dbReference type="EMBL" id="RAI02422.1"/>
    </source>
</evidence>
<reference evidence="11 12" key="1">
    <citation type="submission" date="2018-05" db="EMBL/GenBank/DDBJ databases">
        <title>Acuticoccus sediminis sp. nov., isolated from deep-sea sediment of Indian Ocean.</title>
        <authorList>
            <person name="Liu X."/>
            <person name="Lai Q."/>
            <person name="Du Y."/>
            <person name="Sun F."/>
            <person name="Zhang X."/>
            <person name="Wang S."/>
            <person name="Shao Z."/>
        </authorList>
    </citation>
    <scope>NUCLEOTIDE SEQUENCE [LARGE SCALE GENOMIC DNA]</scope>
    <source>
        <strain evidence="11 12">PTG4-2</strain>
    </source>
</reference>
<dbReference type="GO" id="GO:0005886">
    <property type="term" value="C:plasma membrane"/>
    <property type="evidence" value="ECO:0007669"/>
    <property type="project" value="UniProtKB-SubCell"/>
</dbReference>
<evidence type="ECO:0000313" key="12">
    <source>
        <dbReference type="Proteomes" id="UP000249590"/>
    </source>
</evidence>